<dbReference type="InterPro" id="IPR003961">
    <property type="entry name" value="FN3_dom"/>
</dbReference>
<dbReference type="KEGG" id="cchl:FPL14_19970"/>
<evidence type="ECO:0000256" key="1">
    <source>
        <dbReference type="ARBA" id="ARBA00022737"/>
    </source>
</evidence>
<dbReference type="PANTHER" id="PTHR13817">
    <property type="entry name" value="TITIN"/>
    <property type="match status" value="1"/>
</dbReference>
<dbReference type="Gene3D" id="2.60.40.710">
    <property type="entry name" value="Endoglucanase-like"/>
    <property type="match status" value="1"/>
</dbReference>
<sequence>MAFGIEPGGSIPTVPAAPVNVTATAGNAQAAISWTASSGATSYNVKRATTNGGPYANVATGVVGTSFTNSGLTNGTTYYYVVSAVNAVGESANSAQASATPQSLPAAPAGLTAAAGNAQATLSWTASSGATSYTVKRAAISGGPYANVATGVAATSYTDTGLTNGTTYYYVVSAVNATGESANSGQASATPQVPPAGNLVVQYKAADTSATDNQIKPHLNIKNIGATAVNLSDVKVRYYFTKDGSAAMNAWIDWAQLGGTNIQVTFGSASGTGADAYVELSFATGAGTLAPNGQSGDIQLRMAKTDWSNFNEADDYSYDPTKTAYADWSKVTLYLNGTLVWGTAP</sequence>
<evidence type="ECO:0000259" key="3">
    <source>
        <dbReference type="PROSITE" id="PS51172"/>
    </source>
</evidence>
<gene>
    <name evidence="4" type="ORF">FPL14_19970</name>
</gene>
<organism evidence="4 5">
    <name type="scientific">Cohnella cholangitidis</name>
    <dbReference type="NCBI Taxonomy" id="2598458"/>
    <lineage>
        <taxon>Bacteria</taxon>
        <taxon>Bacillati</taxon>
        <taxon>Bacillota</taxon>
        <taxon>Bacilli</taxon>
        <taxon>Bacillales</taxon>
        <taxon>Paenibacillaceae</taxon>
        <taxon>Cohnella</taxon>
    </lineage>
</organism>
<dbReference type="Gene3D" id="2.60.40.10">
    <property type="entry name" value="Immunoglobulins"/>
    <property type="match status" value="2"/>
</dbReference>
<feature type="domain" description="CBM3" evidence="3">
    <location>
        <begin position="195"/>
        <end position="345"/>
    </location>
</feature>
<dbReference type="SUPFAM" id="SSF49265">
    <property type="entry name" value="Fibronectin type III"/>
    <property type="match status" value="1"/>
</dbReference>
<keyword evidence="1" id="KW-0677">Repeat</keyword>
<dbReference type="Pfam" id="PF00942">
    <property type="entry name" value="CBM_3"/>
    <property type="match status" value="1"/>
</dbReference>
<dbReference type="EMBL" id="CP041969">
    <property type="protein sequence ID" value="QMV43202.1"/>
    <property type="molecule type" value="Genomic_DNA"/>
</dbReference>
<dbReference type="Pfam" id="PF00041">
    <property type="entry name" value="fn3"/>
    <property type="match status" value="2"/>
</dbReference>
<accession>A0A7G5C1W8</accession>
<dbReference type="PROSITE" id="PS50853">
    <property type="entry name" value="FN3"/>
    <property type="match status" value="2"/>
</dbReference>
<dbReference type="PANTHER" id="PTHR13817:SF73">
    <property type="entry name" value="FIBRONECTIN TYPE-III DOMAIN-CONTAINING PROTEIN"/>
    <property type="match status" value="1"/>
</dbReference>
<dbReference type="PROSITE" id="PS51172">
    <property type="entry name" value="CBM3"/>
    <property type="match status" value="1"/>
</dbReference>
<evidence type="ECO:0000313" key="5">
    <source>
        <dbReference type="Proteomes" id="UP000515679"/>
    </source>
</evidence>
<dbReference type="GO" id="GO:0005975">
    <property type="term" value="P:carbohydrate metabolic process"/>
    <property type="evidence" value="ECO:0007669"/>
    <property type="project" value="InterPro"/>
</dbReference>
<name>A0A7G5C1W8_9BACL</name>
<evidence type="ECO:0000259" key="2">
    <source>
        <dbReference type="PROSITE" id="PS50853"/>
    </source>
</evidence>
<dbReference type="SMART" id="SM01067">
    <property type="entry name" value="CBM_3"/>
    <property type="match status" value="1"/>
</dbReference>
<proteinExistence type="predicted"/>
<dbReference type="Proteomes" id="UP000515679">
    <property type="component" value="Chromosome"/>
</dbReference>
<evidence type="ECO:0000313" key="4">
    <source>
        <dbReference type="EMBL" id="QMV43202.1"/>
    </source>
</evidence>
<dbReference type="AlphaFoldDB" id="A0A7G5C1W8"/>
<feature type="domain" description="Fibronectin type-III" evidence="2">
    <location>
        <begin position="14"/>
        <end position="106"/>
    </location>
</feature>
<keyword evidence="5" id="KW-1185">Reference proteome</keyword>
<dbReference type="InterPro" id="IPR008965">
    <property type="entry name" value="CBM2/CBM3_carb-bd_dom_sf"/>
</dbReference>
<dbReference type="InterPro" id="IPR036116">
    <property type="entry name" value="FN3_sf"/>
</dbReference>
<dbReference type="SMART" id="SM00060">
    <property type="entry name" value="FN3"/>
    <property type="match status" value="2"/>
</dbReference>
<protein>
    <submittedName>
        <fullName evidence="4">Uncharacterized protein</fullName>
    </submittedName>
</protein>
<feature type="domain" description="Fibronectin type-III" evidence="2">
    <location>
        <begin position="107"/>
        <end position="196"/>
    </location>
</feature>
<dbReference type="InterPro" id="IPR013783">
    <property type="entry name" value="Ig-like_fold"/>
</dbReference>
<dbReference type="CDD" id="cd00063">
    <property type="entry name" value="FN3"/>
    <property type="match status" value="2"/>
</dbReference>
<dbReference type="InterPro" id="IPR036966">
    <property type="entry name" value="CBM3_sf"/>
</dbReference>
<dbReference type="GO" id="GO:0030248">
    <property type="term" value="F:cellulose binding"/>
    <property type="evidence" value="ECO:0007669"/>
    <property type="project" value="InterPro"/>
</dbReference>
<dbReference type="SUPFAM" id="SSF49384">
    <property type="entry name" value="Carbohydrate-binding domain"/>
    <property type="match status" value="1"/>
</dbReference>
<dbReference type="InterPro" id="IPR050964">
    <property type="entry name" value="Striated_Muscle_Regulatory"/>
</dbReference>
<dbReference type="InterPro" id="IPR001956">
    <property type="entry name" value="CBM3"/>
</dbReference>
<reference evidence="4 5" key="1">
    <citation type="submission" date="2019-07" db="EMBL/GenBank/DDBJ databases">
        <authorList>
            <person name="Kim J.K."/>
            <person name="Cheong H.-M."/>
            <person name="Choi Y."/>
            <person name="Hwang K.J."/>
            <person name="Lee S."/>
            <person name="Choi C."/>
        </authorList>
    </citation>
    <scope>NUCLEOTIDE SEQUENCE [LARGE SCALE GENOMIC DNA]</scope>
    <source>
        <strain evidence="4 5">KS 22</strain>
    </source>
</reference>